<dbReference type="HOGENOM" id="CLU_014359_0_0_1"/>
<keyword evidence="1" id="KW-0677">Repeat</keyword>
<evidence type="ECO:0000313" key="5">
    <source>
        <dbReference type="EMBL" id="CCE31796.1"/>
    </source>
</evidence>
<dbReference type="AlphaFoldDB" id="M1W2E0"/>
<organism evidence="5 6">
    <name type="scientific">Claviceps purpurea (strain 20.1)</name>
    <name type="common">Ergot fungus</name>
    <name type="synonym">Sphacelia segetum</name>
    <dbReference type="NCBI Taxonomy" id="1111077"/>
    <lineage>
        <taxon>Eukaryota</taxon>
        <taxon>Fungi</taxon>
        <taxon>Dikarya</taxon>
        <taxon>Ascomycota</taxon>
        <taxon>Pezizomycotina</taxon>
        <taxon>Sordariomycetes</taxon>
        <taxon>Hypocreomycetidae</taxon>
        <taxon>Hypocreales</taxon>
        <taxon>Clavicipitaceae</taxon>
        <taxon>Claviceps</taxon>
    </lineage>
</organism>
<dbReference type="PROSITE" id="PS50297">
    <property type="entry name" value="ANK_REP_REGION"/>
    <property type="match status" value="1"/>
</dbReference>
<dbReference type="Proteomes" id="UP000016801">
    <property type="component" value="Unassembled WGS sequence"/>
</dbReference>
<dbReference type="EMBL" id="CAGA01000034">
    <property type="protein sequence ID" value="CCE31796.1"/>
    <property type="molecule type" value="Genomic_DNA"/>
</dbReference>
<evidence type="ECO:0000256" key="1">
    <source>
        <dbReference type="ARBA" id="ARBA00022737"/>
    </source>
</evidence>
<dbReference type="SUPFAM" id="SSF48403">
    <property type="entry name" value="Ankyrin repeat"/>
    <property type="match status" value="1"/>
</dbReference>
<dbReference type="OrthoDB" id="195446at2759"/>
<dbReference type="InterPro" id="IPR001810">
    <property type="entry name" value="F-box_dom"/>
</dbReference>
<protein>
    <recommendedName>
        <fullName evidence="4">F-box domain-containing protein</fullName>
    </recommendedName>
</protein>
<accession>M1W2E0</accession>
<evidence type="ECO:0000259" key="4">
    <source>
        <dbReference type="Pfam" id="PF12937"/>
    </source>
</evidence>
<dbReference type="SUPFAM" id="SSF81383">
    <property type="entry name" value="F-box domain"/>
    <property type="match status" value="1"/>
</dbReference>
<dbReference type="PANTHER" id="PTHR24198:SF165">
    <property type="entry name" value="ANKYRIN REPEAT-CONTAINING PROTEIN-RELATED"/>
    <property type="match status" value="1"/>
</dbReference>
<dbReference type="STRING" id="1111077.M1W2E0"/>
<evidence type="ECO:0000256" key="3">
    <source>
        <dbReference type="PROSITE-ProRule" id="PRU00023"/>
    </source>
</evidence>
<dbReference type="InterPro" id="IPR036770">
    <property type="entry name" value="Ankyrin_rpt-contain_sf"/>
</dbReference>
<evidence type="ECO:0000313" key="6">
    <source>
        <dbReference type="Proteomes" id="UP000016801"/>
    </source>
</evidence>
<dbReference type="Gene3D" id="1.25.40.20">
    <property type="entry name" value="Ankyrin repeat-containing domain"/>
    <property type="match status" value="2"/>
</dbReference>
<proteinExistence type="predicted"/>
<dbReference type="InterPro" id="IPR036047">
    <property type="entry name" value="F-box-like_dom_sf"/>
</dbReference>
<dbReference type="PROSITE" id="PS50088">
    <property type="entry name" value="ANK_REPEAT"/>
    <property type="match status" value="1"/>
</dbReference>
<reference evidence="5 6" key="1">
    <citation type="journal article" date="2013" name="PLoS Genet.">
        <title>Plant-symbiotic fungi as chemical engineers: Multi-genome analysis of the Clavicipitaceae reveals dynamics of alkaloid loci.</title>
        <authorList>
            <person name="Schardl C.L."/>
            <person name="Young C.A."/>
            <person name="Hesse U."/>
            <person name="Amyotte S.G."/>
            <person name="Andreeva K."/>
            <person name="Calie P.J."/>
            <person name="Fleetwood D.J."/>
            <person name="Haws D.C."/>
            <person name="Moore N."/>
            <person name="Oeser B."/>
            <person name="Panaccione D.G."/>
            <person name="Schweri K.K."/>
            <person name="Voisey C.R."/>
            <person name="Farman M.L."/>
            <person name="Jaromczyk J.W."/>
            <person name="Roe B.A."/>
            <person name="O'Sullivan D.M."/>
            <person name="Scott B."/>
            <person name="Tudzynski P."/>
            <person name="An Z."/>
            <person name="Arnaoudova E.G."/>
            <person name="Bullock C.T."/>
            <person name="Charlton N.D."/>
            <person name="Chen L."/>
            <person name="Cox M."/>
            <person name="Dinkins R.D."/>
            <person name="Florea S."/>
            <person name="Glenn A.E."/>
            <person name="Gordon A."/>
            <person name="Gueldener U."/>
            <person name="Harris D.R."/>
            <person name="Hollin W."/>
            <person name="Jaromczyk J."/>
            <person name="Johnson R.D."/>
            <person name="Khan A.K."/>
            <person name="Leistner E."/>
            <person name="Leuchtmann A."/>
            <person name="Li C."/>
            <person name="Liu J."/>
            <person name="Liu J."/>
            <person name="Liu M."/>
            <person name="Mace W."/>
            <person name="Machado C."/>
            <person name="Nagabhyru P."/>
            <person name="Pan J."/>
            <person name="Schmid J."/>
            <person name="Sugawara K."/>
            <person name="Steiner U."/>
            <person name="Takach J.E."/>
            <person name="Tanaka E."/>
            <person name="Webb J.S."/>
            <person name="Wilson E.V."/>
            <person name="Wiseman J.L."/>
            <person name="Yoshida R."/>
            <person name="Zeng Z."/>
        </authorList>
    </citation>
    <scope>NUCLEOTIDE SEQUENCE [LARGE SCALE GENOMIC DNA]</scope>
    <source>
        <strain evidence="5 6">20.1</strain>
    </source>
</reference>
<feature type="repeat" description="ANK" evidence="3">
    <location>
        <begin position="130"/>
        <end position="162"/>
    </location>
</feature>
<dbReference type="InterPro" id="IPR002110">
    <property type="entry name" value="Ankyrin_rpt"/>
</dbReference>
<sequence length="556" mass="63336">MDSAAREARHMARERDTDESKCLMVLLPPETKMQIVSHISTQESISYLGQSCRAWHEVANEELYKRDSREKNSFAIKWMAAHAVDEQRTDSAIRTIEISRRWGGQIDAIKRPLSRSDRARSDSKDKMMYDDSTALHFAIILGNMHLTETLLEMGASLKTHCSPLLWESLDSKELMARLNYFHSIFEEYEFFLSGVFPILLAFLQSDSDMCQLLVDHGAGREAMTVYSHGHSKVMSILHFAAADCTTDHRQWQCLFDGFREYIDEPCPRSSKCTPLHVALENGCTQGMQIAVECGADKESINGYQYTPLAMAILRFPVHIIQDPKRFEEHVMCFRKFVDLGGSVNPEGDSLLALAVQLFASGPSEYSHMKQLIYFLLEHHADVDGTILEPHTNVVNELIDGILYDPDDTGAQETFKEVLSELVDKGLNLKKPARGLPSPLCCALDSDTAEPKWLLDFLCKNGATIHEEEADSAFLRWCQLPRLWATNKYNAWWQHQGQEDEIFLKWCEHPYNAWWWQHVKQISPSAVTPAYRLASKKSRQLHDILTHLPLSAPVDSS</sequence>
<evidence type="ECO:0000256" key="2">
    <source>
        <dbReference type="ARBA" id="ARBA00023043"/>
    </source>
</evidence>
<dbReference type="PANTHER" id="PTHR24198">
    <property type="entry name" value="ANKYRIN REPEAT AND PROTEIN KINASE DOMAIN-CONTAINING PROTEIN"/>
    <property type="match status" value="1"/>
</dbReference>
<dbReference type="VEuPathDB" id="FungiDB:CPUR_05651"/>
<comment type="caution">
    <text evidence="5">The sequence shown here is derived from an EMBL/GenBank/DDBJ whole genome shotgun (WGS) entry which is preliminary data.</text>
</comment>
<gene>
    <name evidence="5" type="ORF">CPUR_05651</name>
</gene>
<dbReference type="Pfam" id="PF12937">
    <property type="entry name" value="F-box-like"/>
    <property type="match status" value="1"/>
</dbReference>
<dbReference type="SMART" id="SM00248">
    <property type="entry name" value="ANK"/>
    <property type="match status" value="5"/>
</dbReference>
<name>M1W2E0_CLAP2</name>
<keyword evidence="6" id="KW-1185">Reference proteome</keyword>
<feature type="domain" description="F-box" evidence="4">
    <location>
        <begin position="26"/>
        <end position="66"/>
    </location>
</feature>
<keyword evidence="2 3" id="KW-0040">ANK repeat</keyword>